<keyword evidence="12" id="KW-1185">Reference proteome</keyword>
<dbReference type="SUPFAM" id="SSF64182">
    <property type="entry name" value="DHH phosphoesterases"/>
    <property type="match status" value="1"/>
</dbReference>
<evidence type="ECO:0000313" key="11">
    <source>
        <dbReference type="EMBL" id="TWI74013.1"/>
    </source>
</evidence>
<reference evidence="11 12" key="1">
    <citation type="submission" date="2019-07" db="EMBL/GenBank/DDBJ databases">
        <title>Genome sequencing of 100 strains of the haloalkaliphilic chemolithoautotrophic sulfur-oxidizing bacterium Thioalkalivibrio.</title>
        <authorList>
            <person name="Muyzer G."/>
        </authorList>
    </citation>
    <scope>NUCLEOTIDE SEQUENCE [LARGE SCALE GENOMIC DNA]</scope>
    <source>
        <strain evidence="11 12">ASO4-4</strain>
    </source>
</reference>
<dbReference type="SMART" id="SM00116">
    <property type="entry name" value="CBS"/>
    <property type="match status" value="2"/>
</dbReference>
<dbReference type="PANTHER" id="PTHR47788">
    <property type="entry name" value="POLYA POLYMERASE"/>
    <property type="match status" value="1"/>
</dbReference>
<dbReference type="PANTHER" id="PTHR47788:SF1">
    <property type="entry name" value="A-ADDING TRNA NUCLEOTIDYLTRANSFERASE"/>
    <property type="match status" value="1"/>
</dbReference>
<comment type="similarity">
    <text evidence="2">Belongs to the tRNA nucleotidyltransferase/poly(A) polymerase family.</text>
</comment>
<gene>
    <name evidence="11" type="ORF">LZ24_01243</name>
</gene>
<dbReference type="Pfam" id="PF01368">
    <property type="entry name" value="DHH"/>
    <property type="match status" value="1"/>
</dbReference>
<dbReference type="Proteomes" id="UP000318307">
    <property type="component" value="Unassembled WGS sequence"/>
</dbReference>
<proteinExistence type="inferred from homology"/>
<dbReference type="InterPro" id="IPR046342">
    <property type="entry name" value="CBS_dom_sf"/>
</dbReference>
<name>A0A562RYT1_9BACT</name>
<accession>A0A562RYT1</accession>
<keyword evidence="3" id="KW-0819">tRNA processing</keyword>
<evidence type="ECO:0000256" key="2">
    <source>
        <dbReference type="ARBA" id="ARBA00007265"/>
    </source>
</evidence>
<dbReference type="GO" id="GO:0003723">
    <property type="term" value="F:RNA binding"/>
    <property type="evidence" value="ECO:0007669"/>
    <property type="project" value="UniProtKB-KW"/>
</dbReference>
<evidence type="ECO:0000256" key="6">
    <source>
        <dbReference type="ARBA" id="ARBA00022741"/>
    </source>
</evidence>
<organism evidence="11 12">
    <name type="scientific">Desulfobotulus alkaliphilus</name>
    <dbReference type="NCBI Taxonomy" id="622671"/>
    <lineage>
        <taxon>Bacteria</taxon>
        <taxon>Pseudomonadati</taxon>
        <taxon>Thermodesulfobacteriota</taxon>
        <taxon>Desulfobacteria</taxon>
        <taxon>Desulfobacterales</taxon>
        <taxon>Desulfobacteraceae</taxon>
        <taxon>Desulfobotulus</taxon>
    </lineage>
</organism>
<keyword evidence="7" id="KW-0460">Magnesium</keyword>
<evidence type="ECO:0000256" key="8">
    <source>
        <dbReference type="ARBA" id="ARBA00022884"/>
    </source>
</evidence>
<evidence type="ECO:0000256" key="5">
    <source>
        <dbReference type="ARBA" id="ARBA00022723"/>
    </source>
</evidence>
<dbReference type="GO" id="GO:0016779">
    <property type="term" value="F:nucleotidyltransferase activity"/>
    <property type="evidence" value="ECO:0007669"/>
    <property type="project" value="UniProtKB-KW"/>
</dbReference>
<dbReference type="SUPFAM" id="SSF54631">
    <property type="entry name" value="CBS-domain pair"/>
    <property type="match status" value="1"/>
</dbReference>
<keyword evidence="11" id="KW-0378">Hydrolase</keyword>
<comment type="cofactor">
    <cofactor evidence="1">
        <name>Mg(2+)</name>
        <dbReference type="ChEBI" id="CHEBI:18420"/>
    </cofactor>
</comment>
<evidence type="ECO:0000256" key="1">
    <source>
        <dbReference type="ARBA" id="ARBA00001946"/>
    </source>
</evidence>
<dbReference type="PROSITE" id="PS51371">
    <property type="entry name" value="CBS"/>
    <property type="match status" value="2"/>
</dbReference>
<keyword evidence="5" id="KW-0479">Metal-binding</keyword>
<dbReference type="RefSeq" id="WP_144683510.1">
    <property type="nucleotide sequence ID" value="NZ_VLLC01000007.1"/>
</dbReference>
<dbReference type="InterPro" id="IPR000644">
    <property type="entry name" value="CBS_dom"/>
</dbReference>
<evidence type="ECO:0000259" key="10">
    <source>
        <dbReference type="PROSITE" id="PS51371"/>
    </source>
</evidence>
<dbReference type="CDD" id="cd02205">
    <property type="entry name" value="CBS_pair_SF"/>
    <property type="match status" value="1"/>
</dbReference>
<dbReference type="AlphaFoldDB" id="A0A562RYT1"/>
<dbReference type="EMBL" id="VLLC01000007">
    <property type="protein sequence ID" value="TWI74013.1"/>
    <property type="molecule type" value="Genomic_DNA"/>
</dbReference>
<evidence type="ECO:0000313" key="12">
    <source>
        <dbReference type="Proteomes" id="UP000318307"/>
    </source>
</evidence>
<evidence type="ECO:0000256" key="9">
    <source>
        <dbReference type="PROSITE-ProRule" id="PRU00703"/>
    </source>
</evidence>
<dbReference type="Gene3D" id="3.10.580.10">
    <property type="entry name" value="CBS-domain"/>
    <property type="match status" value="1"/>
</dbReference>
<dbReference type="InterPro" id="IPR001667">
    <property type="entry name" value="DDH_dom"/>
</dbReference>
<dbReference type="InterPro" id="IPR038763">
    <property type="entry name" value="DHH_sf"/>
</dbReference>
<keyword evidence="4" id="KW-0548">Nucleotidyltransferase</keyword>
<sequence length="428" mass="46813">MHIISCHNNTDFDALASMVAASFIYPEALRILPTQLQPGVQEFVSVHWDILRLQSRKGLDLSHVRQLTVTDTANWERLDNMKTLAGQKDLRTIVWDHHPGRGSIEASELHQEETGAAVTLLLEEMKARDCAFSPVHATLFLLGIYDDTGSLSFPSTTARDVHMAGFMLENGADLHVVAAYQDSALDDRHMALFQRMLGEAQTISLGSLKIGISSLEVEKGLTMLPSVVHQFKDIQGLDAAFGIFPMGPEKMAIIARSSARELDLGAMMRRLGGGGHPGAGSAILKGSLEIVHQQVLECIHSTKVDEASVRHLMTPVPVLLSAGNSVRQAADILKKTGKTALPVVDDENSFLGTFSEKTIASIRQDRQWEQRVTAMLNRDVPSVAPDDTLRHALLLMSRSETGLLPVILKGKLAGEITRASIILNMYSF</sequence>
<dbReference type="GO" id="GO:0000166">
    <property type="term" value="F:nucleotide binding"/>
    <property type="evidence" value="ECO:0007669"/>
    <property type="project" value="UniProtKB-KW"/>
</dbReference>
<dbReference type="GO" id="GO:0046872">
    <property type="term" value="F:metal ion binding"/>
    <property type="evidence" value="ECO:0007669"/>
    <property type="project" value="UniProtKB-KW"/>
</dbReference>
<dbReference type="Gene3D" id="3.10.310.30">
    <property type="match status" value="1"/>
</dbReference>
<keyword evidence="6" id="KW-0547">Nucleotide-binding</keyword>
<dbReference type="Pfam" id="PF00571">
    <property type="entry name" value="CBS"/>
    <property type="match status" value="2"/>
</dbReference>
<comment type="caution">
    <text evidence="11">The sequence shown here is derived from an EMBL/GenBank/DDBJ whole genome shotgun (WGS) entry which is preliminary data.</text>
</comment>
<keyword evidence="4" id="KW-0808">Transferase</keyword>
<dbReference type="InterPro" id="IPR052390">
    <property type="entry name" value="tRNA_nt/polyA_polymerase"/>
</dbReference>
<dbReference type="GO" id="GO:0016787">
    <property type="term" value="F:hydrolase activity"/>
    <property type="evidence" value="ECO:0007669"/>
    <property type="project" value="UniProtKB-KW"/>
</dbReference>
<evidence type="ECO:0000256" key="3">
    <source>
        <dbReference type="ARBA" id="ARBA00022694"/>
    </source>
</evidence>
<keyword evidence="9" id="KW-0129">CBS domain</keyword>
<dbReference type="OrthoDB" id="9805698at2"/>
<dbReference type="Gene3D" id="3.90.1640.10">
    <property type="entry name" value="inorganic pyrophosphatase (n-terminal core)"/>
    <property type="match status" value="1"/>
</dbReference>
<feature type="domain" description="CBS" evidence="10">
    <location>
        <begin position="313"/>
        <end position="370"/>
    </location>
</feature>
<feature type="domain" description="CBS" evidence="10">
    <location>
        <begin position="376"/>
        <end position="428"/>
    </location>
</feature>
<evidence type="ECO:0000256" key="4">
    <source>
        <dbReference type="ARBA" id="ARBA00022695"/>
    </source>
</evidence>
<evidence type="ECO:0000256" key="7">
    <source>
        <dbReference type="ARBA" id="ARBA00022842"/>
    </source>
</evidence>
<keyword evidence="8" id="KW-0694">RNA-binding</keyword>
<protein>
    <submittedName>
        <fullName evidence="11">NanoRNase/pAp phosphatase (C-di-AMP/oligoRNAs hydrolase)</fullName>
    </submittedName>
</protein>
<dbReference type="GO" id="GO:0008033">
    <property type="term" value="P:tRNA processing"/>
    <property type="evidence" value="ECO:0007669"/>
    <property type="project" value="UniProtKB-KW"/>
</dbReference>